<feature type="transmembrane region" description="Helical" evidence="2">
    <location>
        <begin position="215"/>
        <end position="235"/>
    </location>
</feature>
<accession>A0A7W7CI09</accession>
<dbReference type="SUPFAM" id="SSF103481">
    <property type="entry name" value="Multidrug resistance efflux transporter EmrE"/>
    <property type="match status" value="2"/>
</dbReference>
<keyword evidence="2" id="KW-0472">Membrane</keyword>
<evidence type="ECO:0000313" key="4">
    <source>
        <dbReference type="EMBL" id="MBB4681495.1"/>
    </source>
</evidence>
<protein>
    <submittedName>
        <fullName evidence="4">Drug/metabolite transporter (DMT)-like permease</fullName>
    </submittedName>
</protein>
<feature type="domain" description="EamA" evidence="3">
    <location>
        <begin position="10"/>
        <end position="142"/>
    </location>
</feature>
<evidence type="ECO:0000313" key="5">
    <source>
        <dbReference type="Proteomes" id="UP000533598"/>
    </source>
</evidence>
<comment type="similarity">
    <text evidence="1">Belongs to the EamA transporter family.</text>
</comment>
<dbReference type="EMBL" id="JACHMH010000001">
    <property type="protein sequence ID" value="MBB4681495.1"/>
    <property type="molecule type" value="Genomic_DNA"/>
</dbReference>
<dbReference type="RefSeq" id="WP_221490191.1">
    <property type="nucleotide sequence ID" value="NZ_BAAAUI010000008.1"/>
</dbReference>
<evidence type="ECO:0000256" key="1">
    <source>
        <dbReference type="ARBA" id="ARBA00007362"/>
    </source>
</evidence>
<sequence length="303" mass="30585">MPHRVPLIPLLALAVAVLAVSTSGPLIAFAAAPALAIAFWRNTIAVGLLTPFVAARRGPELRAAVAGDKRGPGGYSVLAGAMLALHFGTWMSSAQLTTVATSIALGCTQPVWAGLIAVCQGKRLPMSTWLGIGLAVAGAVWTTGADFQVSGAALWGDVLAVLGGMAAAGYVALGEHARTALTTTTYTTICYATCALVLLVVCLSAGIPLTGYPDTTWLAILAIALGAQLLGHSMFNYALHAVSATTISLVTLLEVPGAALLAWAWLGQTPRPASLPGLALLLAGVAVVVLAGARRPAVAPVAG</sequence>
<name>A0A7W7CI09_9PSEU</name>
<dbReference type="PANTHER" id="PTHR22911:SF76">
    <property type="entry name" value="EAMA DOMAIN-CONTAINING PROTEIN"/>
    <property type="match status" value="1"/>
</dbReference>
<reference evidence="4 5" key="1">
    <citation type="submission" date="2020-08" db="EMBL/GenBank/DDBJ databases">
        <title>Sequencing the genomes of 1000 actinobacteria strains.</title>
        <authorList>
            <person name="Klenk H.-P."/>
        </authorList>
    </citation>
    <scope>NUCLEOTIDE SEQUENCE [LARGE SCALE GENOMIC DNA]</scope>
    <source>
        <strain evidence="4 5">DSM 44230</strain>
    </source>
</reference>
<feature type="transmembrane region" description="Helical" evidence="2">
    <location>
        <begin position="126"/>
        <end position="147"/>
    </location>
</feature>
<evidence type="ECO:0000259" key="3">
    <source>
        <dbReference type="Pfam" id="PF00892"/>
    </source>
</evidence>
<keyword evidence="5" id="KW-1185">Reference proteome</keyword>
<feature type="transmembrane region" description="Helical" evidence="2">
    <location>
        <begin position="99"/>
        <end position="119"/>
    </location>
</feature>
<feature type="transmembrane region" description="Helical" evidence="2">
    <location>
        <begin position="247"/>
        <end position="267"/>
    </location>
</feature>
<dbReference type="GO" id="GO:0016020">
    <property type="term" value="C:membrane"/>
    <property type="evidence" value="ECO:0007669"/>
    <property type="project" value="InterPro"/>
</dbReference>
<gene>
    <name evidence="4" type="ORF">HNR67_007613</name>
</gene>
<dbReference type="InterPro" id="IPR037185">
    <property type="entry name" value="EmrE-like"/>
</dbReference>
<dbReference type="Proteomes" id="UP000533598">
    <property type="component" value="Unassembled WGS sequence"/>
</dbReference>
<proteinExistence type="inferred from homology"/>
<evidence type="ECO:0000256" key="2">
    <source>
        <dbReference type="SAM" id="Phobius"/>
    </source>
</evidence>
<dbReference type="Pfam" id="PF00892">
    <property type="entry name" value="EamA"/>
    <property type="match status" value="2"/>
</dbReference>
<keyword evidence="2" id="KW-0812">Transmembrane</keyword>
<dbReference type="AlphaFoldDB" id="A0A7W7CI09"/>
<dbReference type="PANTHER" id="PTHR22911">
    <property type="entry name" value="ACYL-MALONYL CONDENSING ENZYME-RELATED"/>
    <property type="match status" value="1"/>
</dbReference>
<organism evidence="4 5">
    <name type="scientific">Crossiella cryophila</name>
    <dbReference type="NCBI Taxonomy" id="43355"/>
    <lineage>
        <taxon>Bacteria</taxon>
        <taxon>Bacillati</taxon>
        <taxon>Actinomycetota</taxon>
        <taxon>Actinomycetes</taxon>
        <taxon>Pseudonocardiales</taxon>
        <taxon>Pseudonocardiaceae</taxon>
        <taxon>Crossiella</taxon>
    </lineage>
</organism>
<feature type="transmembrane region" description="Helical" evidence="2">
    <location>
        <begin position="153"/>
        <end position="173"/>
    </location>
</feature>
<feature type="domain" description="EamA" evidence="3">
    <location>
        <begin position="154"/>
        <end position="289"/>
    </location>
</feature>
<feature type="transmembrane region" description="Helical" evidence="2">
    <location>
        <begin position="185"/>
        <end position="209"/>
    </location>
</feature>
<keyword evidence="2" id="KW-1133">Transmembrane helix</keyword>
<dbReference type="InterPro" id="IPR000620">
    <property type="entry name" value="EamA_dom"/>
</dbReference>
<comment type="caution">
    <text evidence="4">The sequence shown here is derived from an EMBL/GenBank/DDBJ whole genome shotgun (WGS) entry which is preliminary data.</text>
</comment>
<feature type="transmembrane region" description="Helical" evidence="2">
    <location>
        <begin position="75"/>
        <end position="93"/>
    </location>
</feature>
<feature type="transmembrane region" description="Helical" evidence="2">
    <location>
        <begin position="273"/>
        <end position="293"/>
    </location>
</feature>
<feature type="transmembrane region" description="Helical" evidence="2">
    <location>
        <begin position="33"/>
        <end position="54"/>
    </location>
</feature>